<feature type="compositionally biased region" description="Low complexity" evidence="1">
    <location>
        <begin position="534"/>
        <end position="544"/>
    </location>
</feature>
<comment type="caution">
    <text evidence="2">The sequence shown here is derived from an EMBL/GenBank/DDBJ whole genome shotgun (WGS) entry which is preliminary data.</text>
</comment>
<proteinExistence type="predicted"/>
<evidence type="ECO:0000313" key="3">
    <source>
        <dbReference type="Proteomes" id="UP001521116"/>
    </source>
</evidence>
<reference evidence="2 3" key="1">
    <citation type="submission" date="2024-02" db="EMBL/GenBank/DDBJ databases">
        <title>De novo assembly and annotation of 12 fungi associated with fruit tree decline syndrome in Ontario, Canada.</title>
        <authorList>
            <person name="Sulman M."/>
            <person name="Ellouze W."/>
            <person name="Ilyukhin E."/>
        </authorList>
    </citation>
    <scope>NUCLEOTIDE SEQUENCE [LARGE SCALE GENOMIC DNA]</scope>
    <source>
        <strain evidence="2 3">M1-105</strain>
    </source>
</reference>
<protein>
    <submittedName>
        <fullName evidence="2">Uncharacterized protein</fullName>
    </submittedName>
</protein>
<name>A0ABR3SHU4_9PEZI</name>
<dbReference type="EMBL" id="JAJVDC020000152">
    <property type="protein sequence ID" value="KAL1621334.1"/>
    <property type="molecule type" value="Genomic_DNA"/>
</dbReference>
<dbReference type="Proteomes" id="UP001521116">
    <property type="component" value="Unassembled WGS sequence"/>
</dbReference>
<accession>A0ABR3SHU4</accession>
<evidence type="ECO:0000313" key="2">
    <source>
        <dbReference type="EMBL" id="KAL1621334.1"/>
    </source>
</evidence>
<evidence type="ECO:0000256" key="1">
    <source>
        <dbReference type="SAM" id="MobiDB-lite"/>
    </source>
</evidence>
<gene>
    <name evidence="2" type="ORF">SLS56_009220</name>
</gene>
<organism evidence="2 3">
    <name type="scientific">Neofusicoccum ribis</name>
    <dbReference type="NCBI Taxonomy" id="45134"/>
    <lineage>
        <taxon>Eukaryota</taxon>
        <taxon>Fungi</taxon>
        <taxon>Dikarya</taxon>
        <taxon>Ascomycota</taxon>
        <taxon>Pezizomycotina</taxon>
        <taxon>Dothideomycetes</taxon>
        <taxon>Dothideomycetes incertae sedis</taxon>
        <taxon>Botryosphaeriales</taxon>
        <taxon>Botryosphaeriaceae</taxon>
        <taxon>Neofusicoccum</taxon>
    </lineage>
</organism>
<feature type="region of interest" description="Disordered" evidence="1">
    <location>
        <begin position="524"/>
        <end position="546"/>
    </location>
</feature>
<keyword evidence="3" id="KW-1185">Reference proteome</keyword>
<sequence length="797" mass="87488">MAPISSTLGPLAQVELPLKPLKTAVYLAKGPHGWHKAAERLDALEQLLVVSGAELAPSSSFDLPTYKDERFINDMIHGVVVQDEFVDSIPLPEASTGIPDNAGQACIRALTCGLLCFYGADTTVNLLRELVPHALLHPGRGDAELRIEDELLSALQQWVEAVMREEDANDFRQHLLDEAGEFEASVTRIPPESLRAMDRININDVPLVLGALKWILWPRAKREPKHYPTCSLKVLTMSYILSKLGFDVVASASVVYTTEDYMMMTEIDGQTASSPDVFLVSNKADETDFLATFNEELFRGHFEQKWQTTVLEAIPWLTFKHFRGKTPGIDTQYLVDAWNAAFNDIRERSDQMIRHKGQICLTFKPGSPDPAPEQHKAILHYFSPHFYRLCGAVMREYGPASPDEPGWGLQDINEGLRMLASGHCFSKRNCHDVRVRDHCHVIIAIVMGTIYGLCSNFCLEHNRTLGPGGEVVFQADAVFDGRLKNWARLVGSACSTGGVGQTDWSGLIFELFLGARSTVSLTPSKQLSRRDSVTSTTASPSPTSQPLILGAQANGMTAVADALVHMSIHNTALLFHIRRGQLLNLPLTSTNHIVASPHVESTKTLSLSPQPATETYSLHPFDAGCTAGDTTTPSAPSLPTTLSLTADPAWEADPRHVLFRLHSAPHHTTPLNIPLVLSTSPVPCRCARARDTVAVPLRERWRFVHFGQLLRERAGGGAESRRRADLDAVPGQRVLVDTSWSRAATVGALGVLQCRNLLVSGGCLDCVYARLRRRGEGQAQGMGVGSVAIVLPWREAR</sequence>